<name>A0A1X7EK95_9PROT</name>
<keyword evidence="1" id="KW-1133">Transmembrane helix</keyword>
<organism evidence="2 3">
    <name type="scientific">Azospirillum oryzae</name>
    <dbReference type="NCBI Taxonomy" id="286727"/>
    <lineage>
        <taxon>Bacteria</taxon>
        <taxon>Pseudomonadati</taxon>
        <taxon>Pseudomonadota</taxon>
        <taxon>Alphaproteobacteria</taxon>
        <taxon>Rhodospirillales</taxon>
        <taxon>Azospirillaceae</taxon>
        <taxon>Azospirillum</taxon>
    </lineage>
</organism>
<gene>
    <name evidence="2" type="ORF">SAMN02982917_1796</name>
</gene>
<feature type="transmembrane region" description="Helical" evidence="1">
    <location>
        <begin position="6"/>
        <end position="29"/>
    </location>
</feature>
<proteinExistence type="predicted"/>
<evidence type="ECO:0000313" key="2">
    <source>
        <dbReference type="EMBL" id="SMF35421.1"/>
    </source>
</evidence>
<dbReference type="OrthoDB" id="9966739at2"/>
<dbReference type="RefSeq" id="WP_085084329.1">
    <property type="nucleotide sequence ID" value="NZ_FXAK01000002.1"/>
</dbReference>
<evidence type="ECO:0000256" key="1">
    <source>
        <dbReference type="SAM" id="Phobius"/>
    </source>
</evidence>
<sequence>MSLARIALIFAGLLLLSILGAAVLVGMMLTDDGAWTRERLERLSDWRGIERYRAVPPGRE</sequence>
<protein>
    <submittedName>
        <fullName evidence="2">Uncharacterized protein</fullName>
    </submittedName>
</protein>
<dbReference type="EMBL" id="FXAK01000002">
    <property type="protein sequence ID" value="SMF35421.1"/>
    <property type="molecule type" value="Genomic_DNA"/>
</dbReference>
<dbReference type="Proteomes" id="UP000192936">
    <property type="component" value="Unassembled WGS sequence"/>
</dbReference>
<dbReference type="AlphaFoldDB" id="A0A1X7EK95"/>
<keyword evidence="1" id="KW-0472">Membrane</keyword>
<dbReference type="STRING" id="286727.SAMN02982917_1796"/>
<keyword evidence="1" id="KW-0812">Transmembrane</keyword>
<reference evidence="2 3" key="1">
    <citation type="submission" date="2017-04" db="EMBL/GenBank/DDBJ databases">
        <authorList>
            <person name="Afonso C.L."/>
            <person name="Miller P.J."/>
            <person name="Scott M.A."/>
            <person name="Spackman E."/>
            <person name="Goraichik I."/>
            <person name="Dimitrov K.M."/>
            <person name="Suarez D.L."/>
            <person name="Swayne D.E."/>
        </authorList>
    </citation>
    <scope>NUCLEOTIDE SEQUENCE [LARGE SCALE GENOMIC DNA]</scope>
    <source>
        <strain evidence="2 3">A2P</strain>
    </source>
</reference>
<evidence type="ECO:0000313" key="3">
    <source>
        <dbReference type="Proteomes" id="UP000192936"/>
    </source>
</evidence>
<accession>A0A1X7EK95</accession>